<comment type="caution">
    <text evidence="8">The sequence shown here is derived from an EMBL/GenBank/DDBJ whole genome shotgun (WGS) entry which is preliminary data.</text>
</comment>
<keyword evidence="5" id="KW-0998">Cell outer membrane</keyword>
<evidence type="ECO:0000256" key="3">
    <source>
        <dbReference type="ARBA" id="ARBA00022729"/>
    </source>
</evidence>
<dbReference type="GO" id="GO:0009279">
    <property type="term" value="C:cell outer membrane"/>
    <property type="evidence" value="ECO:0007669"/>
    <property type="project" value="UniProtKB-SubCell"/>
</dbReference>
<evidence type="ECO:0000256" key="4">
    <source>
        <dbReference type="ARBA" id="ARBA00023136"/>
    </source>
</evidence>
<evidence type="ECO:0000256" key="6">
    <source>
        <dbReference type="SAM" id="MobiDB-lite"/>
    </source>
</evidence>
<dbReference type="InterPro" id="IPR010583">
    <property type="entry name" value="MipA"/>
</dbReference>
<evidence type="ECO:0008006" key="10">
    <source>
        <dbReference type="Google" id="ProtNLM"/>
    </source>
</evidence>
<keyword evidence="3 7" id="KW-0732">Signal</keyword>
<evidence type="ECO:0000256" key="1">
    <source>
        <dbReference type="ARBA" id="ARBA00004442"/>
    </source>
</evidence>
<evidence type="ECO:0000313" key="8">
    <source>
        <dbReference type="EMBL" id="CAH9062664.1"/>
    </source>
</evidence>
<accession>A0A9W4R1E5</accession>
<gene>
    <name evidence="8" type="ORF">PSECIP111854_03059</name>
</gene>
<organism evidence="8 9">
    <name type="scientific">Pseudoalteromonas holothuriae</name>
    <dbReference type="NCBI Taxonomy" id="2963714"/>
    <lineage>
        <taxon>Bacteria</taxon>
        <taxon>Pseudomonadati</taxon>
        <taxon>Pseudomonadota</taxon>
        <taxon>Gammaproteobacteria</taxon>
        <taxon>Alteromonadales</taxon>
        <taxon>Pseudoalteromonadaceae</taxon>
        <taxon>Pseudoalteromonas</taxon>
    </lineage>
</organism>
<dbReference type="PANTHER" id="PTHR38776:SF1">
    <property type="entry name" value="MLTA-INTERACTING PROTEIN-RELATED"/>
    <property type="match status" value="1"/>
</dbReference>
<sequence length="305" mass="34551">MQEVGLKQLLLWMSLMLALQVNAQQCEPKSQECVEVGQWQFSVAVGAGVMTNPLVGGENLPLLVLPYVSYYRDKFFLDNTTIGYTFKNTKHFDVSIIAEPNTEQAYFERFHIRNLIAPESYLETSSSEGDSGILPDGTASENDLSPVKPKVSIDEVSKRKWTMDGGLLVHWYAGTQGKFTFNWLKDLGGVYQGQHATISYSHQINLAKHIPAKLQFKFGAHWQSKQLVDYYYGLRTKDKLDPHFYYRGESTISPFLSVAFNYRLNKQWQLKVSAKHKFFGSGISNSPLLKSHSASSMFVGGLYEF</sequence>
<evidence type="ECO:0000313" key="9">
    <source>
        <dbReference type="Proteomes" id="UP001152467"/>
    </source>
</evidence>
<dbReference type="AlphaFoldDB" id="A0A9W4R1E5"/>
<keyword evidence="4" id="KW-0472">Membrane</keyword>
<dbReference type="EMBL" id="CAMAPC010000013">
    <property type="protein sequence ID" value="CAH9062664.1"/>
    <property type="molecule type" value="Genomic_DNA"/>
</dbReference>
<dbReference type="GO" id="GO:0009252">
    <property type="term" value="P:peptidoglycan biosynthetic process"/>
    <property type="evidence" value="ECO:0007669"/>
    <property type="project" value="TreeGrafter"/>
</dbReference>
<evidence type="ECO:0000256" key="7">
    <source>
        <dbReference type="SAM" id="SignalP"/>
    </source>
</evidence>
<comment type="similarity">
    <text evidence="2">Belongs to the MipA/OmpV family.</text>
</comment>
<dbReference type="Proteomes" id="UP001152467">
    <property type="component" value="Unassembled WGS sequence"/>
</dbReference>
<keyword evidence="9" id="KW-1185">Reference proteome</keyword>
<reference evidence="8" key="1">
    <citation type="submission" date="2022-07" db="EMBL/GenBank/DDBJ databases">
        <authorList>
            <person name="Criscuolo A."/>
        </authorList>
    </citation>
    <scope>NUCLEOTIDE SEQUENCE</scope>
    <source>
        <strain evidence="8">CIP111854</strain>
    </source>
</reference>
<feature type="signal peptide" evidence="7">
    <location>
        <begin position="1"/>
        <end position="23"/>
    </location>
</feature>
<evidence type="ECO:0000256" key="2">
    <source>
        <dbReference type="ARBA" id="ARBA00005722"/>
    </source>
</evidence>
<dbReference type="PANTHER" id="PTHR38776">
    <property type="entry name" value="MLTA-INTERACTING PROTEIN-RELATED"/>
    <property type="match status" value="1"/>
</dbReference>
<name>A0A9W4R1E5_9GAMM</name>
<feature type="region of interest" description="Disordered" evidence="6">
    <location>
        <begin position="126"/>
        <end position="146"/>
    </location>
</feature>
<protein>
    <recommendedName>
        <fullName evidence="10">MipA/OmpV family protein</fullName>
    </recommendedName>
</protein>
<comment type="subcellular location">
    <subcellularLocation>
        <location evidence="1">Cell outer membrane</location>
    </subcellularLocation>
</comment>
<feature type="chain" id="PRO_5040944024" description="MipA/OmpV family protein" evidence="7">
    <location>
        <begin position="24"/>
        <end position="305"/>
    </location>
</feature>
<proteinExistence type="inferred from homology"/>
<dbReference type="Pfam" id="PF06629">
    <property type="entry name" value="MipA"/>
    <property type="match status" value="1"/>
</dbReference>
<evidence type="ECO:0000256" key="5">
    <source>
        <dbReference type="ARBA" id="ARBA00023237"/>
    </source>
</evidence>